<dbReference type="InterPro" id="IPR009561">
    <property type="entry name" value="DUF1177"/>
</dbReference>
<sequence>MTQRQVSTIYEMMDMPNVTGQDFVDLLRGVGAPDAEITIQSVAYEPPEDTSKKCDFIKVKLRGADGKSAGGGHPTMGLIGRLGAQQAQPNRIGLVSDADGSIVALAAALKLLEFNKAGGRLQGDVIITTHVATHVSITPHDPVDFMGMPVSSATMNAHEVDAEMDAILSVDTSKGNSIIKHRGIAISPTAKQGYILRVAPDLVRLMEYALGRPARTFPITTQDITPYDNGVYHFNSIMQPHVATKAPVVGLAITAASVVPGSDTGASYESELVDATLFAFEVTKQFTWNKIAFHDADEFQKLVGMYGDMTVLQTTPGS</sequence>
<dbReference type="EMBL" id="CP067136">
    <property type="protein sequence ID" value="WCR05921.1"/>
    <property type="molecule type" value="Genomic_DNA"/>
</dbReference>
<proteinExistence type="predicted"/>
<protein>
    <submittedName>
        <fullName evidence="1">DUF1177 domain-containing protein</fullName>
    </submittedName>
</protein>
<name>A0ABY7SGK2_9RHOB</name>
<evidence type="ECO:0000313" key="1">
    <source>
        <dbReference type="EMBL" id="WCR05921.1"/>
    </source>
</evidence>
<dbReference type="Pfam" id="PF06675">
    <property type="entry name" value="DUF1177"/>
    <property type="match status" value="1"/>
</dbReference>
<keyword evidence="2" id="KW-1185">Reference proteome</keyword>
<reference evidence="1 2" key="1">
    <citation type="submission" date="2021-01" db="EMBL/GenBank/DDBJ databases">
        <title>Biogeographic distribution of Paracoccus.</title>
        <authorList>
            <person name="Hollensteiner J."/>
            <person name="Leineberger J."/>
            <person name="Brinkhoff T."/>
            <person name="Daniel R."/>
        </authorList>
    </citation>
    <scope>NUCLEOTIDE SEQUENCE [LARGE SCALE GENOMIC DNA]</scope>
    <source>
        <strain evidence="1 2">KCTC 22803</strain>
    </source>
</reference>
<evidence type="ECO:0000313" key="2">
    <source>
        <dbReference type="Proteomes" id="UP001219349"/>
    </source>
</evidence>
<accession>A0ABY7SGK2</accession>
<organism evidence="1 2">
    <name type="scientific">Paracoccus fistulariae</name>
    <dbReference type="NCBI Taxonomy" id="658446"/>
    <lineage>
        <taxon>Bacteria</taxon>
        <taxon>Pseudomonadati</taxon>
        <taxon>Pseudomonadota</taxon>
        <taxon>Alphaproteobacteria</taxon>
        <taxon>Rhodobacterales</taxon>
        <taxon>Paracoccaceae</taxon>
        <taxon>Paracoccus</taxon>
    </lineage>
</organism>
<dbReference type="RefSeq" id="WP_271885108.1">
    <property type="nucleotide sequence ID" value="NZ_CP067136.1"/>
</dbReference>
<gene>
    <name evidence="1" type="ORF">JHX87_10315</name>
</gene>
<dbReference type="Proteomes" id="UP001219349">
    <property type="component" value="Chromosome"/>
</dbReference>